<keyword evidence="2" id="KW-1185">Reference proteome</keyword>
<name>A0A366XUI7_9BACI</name>
<organism evidence="1 2">
    <name type="scientific">Bacillus taeanensis</name>
    <dbReference type="NCBI Taxonomy" id="273032"/>
    <lineage>
        <taxon>Bacteria</taxon>
        <taxon>Bacillati</taxon>
        <taxon>Bacillota</taxon>
        <taxon>Bacilli</taxon>
        <taxon>Bacillales</taxon>
        <taxon>Bacillaceae</taxon>
        <taxon>Bacillus</taxon>
    </lineage>
</organism>
<gene>
    <name evidence="1" type="ORF">DS031_07515</name>
</gene>
<evidence type="ECO:0000313" key="1">
    <source>
        <dbReference type="EMBL" id="RBW70040.1"/>
    </source>
</evidence>
<evidence type="ECO:0008006" key="3">
    <source>
        <dbReference type="Google" id="ProtNLM"/>
    </source>
</evidence>
<protein>
    <recommendedName>
        <fullName evidence="3">Beta-glucuronidase</fullName>
    </recommendedName>
</protein>
<dbReference type="InterPro" id="IPR008979">
    <property type="entry name" value="Galactose-bd-like_sf"/>
</dbReference>
<dbReference type="AlphaFoldDB" id="A0A366XUI7"/>
<dbReference type="EMBL" id="QOCW01000006">
    <property type="protein sequence ID" value="RBW70040.1"/>
    <property type="molecule type" value="Genomic_DNA"/>
</dbReference>
<evidence type="ECO:0000313" key="2">
    <source>
        <dbReference type="Proteomes" id="UP000253314"/>
    </source>
</evidence>
<dbReference type="OrthoDB" id="9762066at2"/>
<accession>A0A366XUI7</accession>
<dbReference type="Proteomes" id="UP000253314">
    <property type="component" value="Unassembled WGS sequence"/>
</dbReference>
<proteinExistence type="predicted"/>
<reference evidence="1 2" key="1">
    <citation type="submission" date="2018-07" db="EMBL/GenBank/DDBJ databases">
        <title>Lottiidibacillus patelloidae gen. nov., sp. nov., isolated from the intestinal tract of a marine limpet and the reclassification of B. taeanensis BH030017T, B. algicola KMM 3737T and B. hwajinpoensis SW-72T as genus Lottiidibacillus.</title>
        <authorList>
            <person name="Liu R."/>
            <person name="Huang Z."/>
        </authorList>
    </citation>
    <scope>NUCLEOTIDE SEQUENCE [LARGE SCALE GENOMIC DNA]</scope>
    <source>
        <strain evidence="1 2">BH030017</strain>
    </source>
</reference>
<dbReference type="RefSeq" id="WP_113805328.1">
    <property type="nucleotide sequence ID" value="NZ_QOCW01000006.1"/>
</dbReference>
<dbReference type="Gene3D" id="2.60.120.260">
    <property type="entry name" value="Galactose-binding domain-like"/>
    <property type="match status" value="1"/>
</dbReference>
<dbReference type="SUPFAM" id="SSF49785">
    <property type="entry name" value="Galactose-binding domain-like"/>
    <property type="match status" value="1"/>
</dbReference>
<sequence>MLYPIYTESRSIIDLNGIWKFKLDNGNGLTEKWYEEKLKDPMNMDVPASYNDKRLHSDYLHLDFL</sequence>
<comment type="caution">
    <text evidence="1">The sequence shown here is derived from an EMBL/GenBank/DDBJ whole genome shotgun (WGS) entry which is preliminary data.</text>
</comment>